<gene>
    <name evidence="2" type="ORF">XAT740_LOCUS60274</name>
</gene>
<evidence type="ECO:0000313" key="3">
    <source>
        <dbReference type="Proteomes" id="UP000663828"/>
    </source>
</evidence>
<feature type="signal peptide" evidence="1">
    <location>
        <begin position="1"/>
        <end position="18"/>
    </location>
</feature>
<dbReference type="Proteomes" id="UP000663828">
    <property type="component" value="Unassembled WGS sequence"/>
</dbReference>
<evidence type="ECO:0000313" key="2">
    <source>
        <dbReference type="EMBL" id="CAF1679511.1"/>
    </source>
</evidence>
<accession>A0A816GYZ9</accession>
<dbReference type="EMBL" id="CAJNOR010014710">
    <property type="protein sequence ID" value="CAF1679511.1"/>
    <property type="molecule type" value="Genomic_DNA"/>
</dbReference>
<organism evidence="2 3">
    <name type="scientific">Adineta ricciae</name>
    <name type="common">Rotifer</name>
    <dbReference type="NCBI Taxonomy" id="249248"/>
    <lineage>
        <taxon>Eukaryota</taxon>
        <taxon>Metazoa</taxon>
        <taxon>Spiralia</taxon>
        <taxon>Gnathifera</taxon>
        <taxon>Rotifera</taxon>
        <taxon>Eurotatoria</taxon>
        <taxon>Bdelloidea</taxon>
        <taxon>Adinetida</taxon>
        <taxon>Adinetidae</taxon>
        <taxon>Adineta</taxon>
    </lineage>
</organism>
<proteinExistence type="predicted"/>
<reference evidence="2" key="1">
    <citation type="submission" date="2021-02" db="EMBL/GenBank/DDBJ databases">
        <authorList>
            <person name="Nowell W R."/>
        </authorList>
    </citation>
    <scope>NUCLEOTIDE SEQUENCE</scope>
</reference>
<keyword evidence="1" id="KW-0732">Signal</keyword>
<comment type="caution">
    <text evidence="2">The sequence shown here is derived from an EMBL/GenBank/DDBJ whole genome shotgun (WGS) entry which is preliminary data.</text>
</comment>
<feature type="non-terminal residue" evidence="2">
    <location>
        <position position="142"/>
    </location>
</feature>
<protein>
    <submittedName>
        <fullName evidence="2">Uncharacterized protein</fullName>
    </submittedName>
</protein>
<feature type="chain" id="PRO_5032408704" evidence="1">
    <location>
        <begin position="19"/>
        <end position="142"/>
    </location>
</feature>
<dbReference type="AlphaFoldDB" id="A0A816GYZ9"/>
<evidence type="ECO:0000256" key="1">
    <source>
        <dbReference type="SAM" id="SignalP"/>
    </source>
</evidence>
<name>A0A816GYZ9_ADIRI</name>
<keyword evidence="3" id="KW-1185">Reference proteome</keyword>
<sequence>MKYLTIFLLLTSAIASLADTIVYRGTVCGWGDSSGPASILCQGFDPLNKCPPGYLQQQFKDGVAYCYKNSTTVEKQGAPIGTLCGGLARASCGGLGPNKCPSGYSVSEGLTCYKSEATVEDASGTVGGVISDYRGQTGNGLP</sequence>